<dbReference type="PANTHER" id="PTHR30093">
    <property type="entry name" value="GENERAL SECRETION PATHWAY PROTEIN G"/>
    <property type="match status" value="1"/>
</dbReference>
<dbReference type="InterPro" id="IPR045584">
    <property type="entry name" value="Pilin-like"/>
</dbReference>
<dbReference type="SUPFAM" id="SSF54523">
    <property type="entry name" value="Pili subunits"/>
    <property type="match status" value="1"/>
</dbReference>
<dbReference type="OrthoDB" id="272450at2"/>
<dbReference type="Gene3D" id="3.30.700.10">
    <property type="entry name" value="Glycoprotein, Type 4 Pilin"/>
    <property type="match status" value="1"/>
</dbReference>
<evidence type="ECO:0000313" key="2">
    <source>
        <dbReference type="EMBL" id="PQO45841.1"/>
    </source>
</evidence>
<dbReference type="NCBIfam" id="TIGR04294">
    <property type="entry name" value="pre_pil_HX9DG"/>
    <property type="match status" value="1"/>
</dbReference>
<sequence>MQIMTPKMGRRSGFTLVELLVVIAIIGVLIALLLPAVQQAREAARRMSCSNNMKQLGLALHTWHDTYNNFPNGQVDDDNDSFGWGFHLLPQLEQNNIYNQVTAYTGSNGEKVVLFTKPGRHKLSAPCTVGSSNIDTCNQWSRNRNGAWDATLRQGPLDAFICPSDVLPKEDDEGNGKNNYLGNMGWELRDGVNHDGTDYYGCAQFSGSRQNGVLLFDNQNDTTYMTNFATISDGSSNTVAIGEVTESRNVTPQKTNDCRFPIWAGGNGGGCNGRCIGANLRIMDTQYYINRRDNTDQADQSFGSQHPGGAQFLFCDGSVHFVPETINLTVYRAIGSRNDGVPVTLP</sequence>
<protein>
    <recommendedName>
        <fullName evidence="1">DUF1559 domain-containing protein</fullName>
    </recommendedName>
</protein>
<dbReference type="RefSeq" id="WP_105335541.1">
    <property type="nucleotide sequence ID" value="NZ_PUHZ01000012.1"/>
</dbReference>
<accession>A0A2S8GNA6</accession>
<organism evidence="2 3">
    <name type="scientific">Blastopirellula marina</name>
    <dbReference type="NCBI Taxonomy" id="124"/>
    <lineage>
        <taxon>Bacteria</taxon>
        <taxon>Pseudomonadati</taxon>
        <taxon>Planctomycetota</taxon>
        <taxon>Planctomycetia</taxon>
        <taxon>Pirellulales</taxon>
        <taxon>Pirellulaceae</taxon>
        <taxon>Blastopirellula</taxon>
    </lineage>
</organism>
<dbReference type="Proteomes" id="UP000237819">
    <property type="component" value="Unassembled WGS sequence"/>
</dbReference>
<dbReference type="PANTHER" id="PTHR30093:SF2">
    <property type="entry name" value="TYPE II SECRETION SYSTEM PROTEIN H"/>
    <property type="match status" value="1"/>
</dbReference>
<dbReference type="Pfam" id="PF07596">
    <property type="entry name" value="SBP_bac_10"/>
    <property type="match status" value="1"/>
</dbReference>
<reference evidence="2 3" key="1">
    <citation type="submission" date="2018-02" db="EMBL/GenBank/DDBJ databases">
        <title>Comparative genomes isolates from brazilian mangrove.</title>
        <authorList>
            <person name="Araujo J.E."/>
            <person name="Taketani R.G."/>
            <person name="Silva M.C.P."/>
            <person name="Loureco M.V."/>
            <person name="Andreote F.D."/>
        </authorList>
    </citation>
    <scope>NUCLEOTIDE SEQUENCE [LARGE SCALE GENOMIC DNA]</scope>
    <source>
        <strain evidence="2 3">Nap-Phe MGV</strain>
    </source>
</reference>
<dbReference type="Pfam" id="PF07963">
    <property type="entry name" value="N_methyl"/>
    <property type="match status" value="1"/>
</dbReference>
<comment type="caution">
    <text evidence="2">The sequence shown here is derived from an EMBL/GenBank/DDBJ whole genome shotgun (WGS) entry which is preliminary data.</text>
</comment>
<dbReference type="InterPro" id="IPR012902">
    <property type="entry name" value="N_methyl_site"/>
</dbReference>
<evidence type="ECO:0000259" key="1">
    <source>
        <dbReference type="Pfam" id="PF07596"/>
    </source>
</evidence>
<gene>
    <name evidence="2" type="ORF">C5Y93_11325</name>
</gene>
<dbReference type="InterPro" id="IPR011453">
    <property type="entry name" value="DUF1559"/>
</dbReference>
<proteinExistence type="predicted"/>
<name>A0A2S8GNA6_9BACT</name>
<dbReference type="PROSITE" id="PS00409">
    <property type="entry name" value="PROKAR_NTER_METHYL"/>
    <property type="match status" value="1"/>
</dbReference>
<evidence type="ECO:0000313" key="3">
    <source>
        <dbReference type="Proteomes" id="UP000237819"/>
    </source>
</evidence>
<dbReference type="NCBIfam" id="TIGR02532">
    <property type="entry name" value="IV_pilin_GFxxxE"/>
    <property type="match status" value="1"/>
</dbReference>
<dbReference type="EMBL" id="PUHZ01000012">
    <property type="protein sequence ID" value="PQO45841.1"/>
    <property type="molecule type" value="Genomic_DNA"/>
</dbReference>
<feature type="domain" description="DUF1559" evidence="1">
    <location>
        <begin position="38"/>
        <end position="328"/>
    </location>
</feature>
<dbReference type="InterPro" id="IPR027558">
    <property type="entry name" value="Pre_pil_HX9DG_C"/>
</dbReference>
<dbReference type="AlphaFoldDB" id="A0A2S8GNA6"/>